<dbReference type="SMART" id="SM00014">
    <property type="entry name" value="acidPPc"/>
    <property type="match status" value="1"/>
</dbReference>
<name>A0A9Q9ICR9_9ACTN</name>
<dbReference type="OrthoDB" id="3240395at2"/>
<dbReference type="Gene3D" id="1.20.144.10">
    <property type="entry name" value="Phosphatidic acid phosphatase type 2/haloperoxidase"/>
    <property type="match status" value="1"/>
</dbReference>
<dbReference type="Proteomes" id="UP001058003">
    <property type="component" value="Chromosome"/>
</dbReference>
<keyword evidence="2" id="KW-0472">Membrane</keyword>
<evidence type="ECO:0000256" key="1">
    <source>
        <dbReference type="SAM" id="MobiDB-lite"/>
    </source>
</evidence>
<organism evidence="4 5">
    <name type="scientific">Dactylosporangium aurantiacum</name>
    <dbReference type="NCBI Taxonomy" id="35754"/>
    <lineage>
        <taxon>Bacteria</taxon>
        <taxon>Bacillati</taxon>
        <taxon>Actinomycetota</taxon>
        <taxon>Actinomycetes</taxon>
        <taxon>Micromonosporales</taxon>
        <taxon>Micromonosporaceae</taxon>
        <taxon>Dactylosporangium</taxon>
    </lineage>
</organism>
<keyword evidence="5" id="KW-1185">Reference proteome</keyword>
<dbReference type="AlphaFoldDB" id="A0A9Q9ICR9"/>
<reference evidence="4" key="1">
    <citation type="submission" date="2021-04" db="EMBL/GenBank/DDBJ databases">
        <title>Dactylosporangium aurantiacum NRRL B-8018 full assembly.</title>
        <authorList>
            <person name="Hartkoorn R.C."/>
            <person name="Beaudoing E."/>
            <person name="Hot D."/>
        </authorList>
    </citation>
    <scope>NUCLEOTIDE SEQUENCE</scope>
    <source>
        <strain evidence="4">NRRL B-8018</strain>
    </source>
</reference>
<evidence type="ECO:0000313" key="5">
    <source>
        <dbReference type="Proteomes" id="UP001058003"/>
    </source>
</evidence>
<dbReference type="Pfam" id="PF01569">
    <property type="entry name" value="PAP2"/>
    <property type="match status" value="1"/>
</dbReference>
<dbReference type="EMBL" id="CP073767">
    <property type="protein sequence ID" value="UWZ52010.1"/>
    <property type="molecule type" value="Genomic_DNA"/>
</dbReference>
<keyword evidence="2" id="KW-0812">Transmembrane</keyword>
<dbReference type="CDD" id="cd01610">
    <property type="entry name" value="PAP2_like"/>
    <property type="match status" value="1"/>
</dbReference>
<sequence length="370" mass="37649">MRGWPFGLVLWLLVLGAAEVYGFRQVWHVFVQTEQGQLLDYIALTGNSIGRARVETIVDRVLNGISILSLAVATVTVGFIALIRRRVALAVGAVLLIAGANVTTQVVKALIARPDLGVDPERAGVGNSLPSGHTTIAASVAVAFVLVLPAKARATGALIAAAFAALAGVATLSAGWHRPSDAVSALLIVGGWACAAGLFIVVAQRRHGGVQYGPPSTYVTVFLGLISLGLLAGAAVALYLTDQALDVAVDDLSRRRLFAAYAGGALGIAGTAGLMVASVLATAHRVVPQVVPPSLDDEDDTAGVPAGGLPVGPGEPPTVPLAGVQHAAPAPPAPAGDPIGEQVTIRLTGEEPTTQRLAQPPDDPTVKLPG</sequence>
<feature type="domain" description="Phosphatidic acid phosphatase type 2/haloperoxidase" evidence="3">
    <location>
        <begin position="90"/>
        <end position="199"/>
    </location>
</feature>
<keyword evidence="2" id="KW-1133">Transmembrane helix</keyword>
<dbReference type="InterPro" id="IPR036938">
    <property type="entry name" value="PAP2/HPO_sf"/>
</dbReference>
<evidence type="ECO:0000313" key="4">
    <source>
        <dbReference type="EMBL" id="UWZ52010.1"/>
    </source>
</evidence>
<feature type="region of interest" description="Disordered" evidence="1">
    <location>
        <begin position="291"/>
        <end position="370"/>
    </location>
</feature>
<feature type="transmembrane region" description="Helical" evidence="2">
    <location>
        <begin position="89"/>
        <end position="111"/>
    </location>
</feature>
<evidence type="ECO:0000259" key="3">
    <source>
        <dbReference type="SMART" id="SM00014"/>
    </source>
</evidence>
<feature type="transmembrane region" description="Helical" evidence="2">
    <location>
        <begin position="131"/>
        <end position="150"/>
    </location>
</feature>
<evidence type="ECO:0000256" key="2">
    <source>
        <dbReference type="SAM" id="Phobius"/>
    </source>
</evidence>
<proteinExistence type="predicted"/>
<feature type="transmembrane region" description="Helical" evidence="2">
    <location>
        <begin position="260"/>
        <end position="281"/>
    </location>
</feature>
<dbReference type="InterPro" id="IPR000326">
    <property type="entry name" value="PAP2/HPO"/>
</dbReference>
<feature type="transmembrane region" description="Helical" evidence="2">
    <location>
        <begin position="182"/>
        <end position="203"/>
    </location>
</feature>
<feature type="transmembrane region" description="Helical" evidence="2">
    <location>
        <begin position="157"/>
        <end position="176"/>
    </location>
</feature>
<accession>A0A9Q9ICR9</accession>
<protein>
    <submittedName>
        <fullName evidence="4">Phosphatase PAP2 family protein</fullName>
    </submittedName>
</protein>
<dbReference type="KEGG" id="daur:Daura_35675"/>
<feature type="transmembrane region" description="Helical" evidence="2">
    <location>
        <begin position="61"/>
        <end position="82"/>
    </location>
</feature>
<dbReference type="SUPFAM" id="SSF48317">
    <property type="entry name" value="Acid phosphatase/Vanadium-dependent haloperoxidase"/>
    <property type="match status" value="1"/>
</dbReference>
<feature type="transmembrane region" description="Helical" evidence="2">
    <location>
        <begin position="215"/>
        <end position="240"/>
    </location>
</feature>
<gene>
    <name evidence="4" type="ORF">Daura_35675</name>
</gene>